<evidence type="ECO:0000313" key="8">
    <source>
        <dbReference type="Proteomes" id="UP000011566"/>
    </source>
</evidence>
<dbReference type="Pfam" id="PF00440">
    <property type="entry name" value="TetR_N"/>
    <property type="match status" value="1"/>
</dbReference>
<keyword evidence="4" id="KW-0804">Transcription</keyword>
<keyword evidence="8" id="KW-1185">Reference proteome</keyword>
<protein>
    <submittedName>
        <fullName evidence="7">TetR family transcriptional regulator</fullName>
    </submittedName>
</protein>
<dbReference type="PANTHER" id="PTHR30055:SF234">
    <property type="entry name" value="HTH-TYPE TRANSCRIPTIONAL REGULATOR BETI"/>
    <property type="match status" value="1"/>
</dbReference>
<accession>M0LXV9</accession>
<evidence type="ECO:0000256" key="1">
    <source>
        <dbReference type="ARBA" id="ARBA00022491"/>
    </source>
</evidence>
<name>M0LXV9_9EURY</name>
<proteinExistence type="predicted"/>
<organism evidence="7 8">
    <name type="scientific">Halococcus hamelinensis 100A6</name>
    <dbReference type="NCBI Taxonomy" id="1132509"/>
    <lineage>
        <taxon>Archaea</taxon>
        <taxon>Methanobacteriati</taxon>
        <taxon>Methanobacteriota</taxon>
        <taxon>Stenosarchaea group</taxon>
        <taxon>Halobacteria</taxon>
        <taxon>Halobacteriales</taxon>
        <taxon>Halococcaceae</taxon>
        <taxon>Halococcus</taxon>
    </lineage>
</organism>
<dbReference type="InterPro" id="IPR036271">
    <property type="entry name" value="Tet_transcr_reg_TetR-rel_C_sf"/>
</dbReference>
<keyword evidence="3 5" id="KW-0238">DNA-binding</keyword>
<dbReference type="SUPFAM" id="SSF48498">
    <property type="entry name" value="Tetracyclin repressor-like, C-terminal domain"/>
    <property type="match status" value="1"/>
</dbReference>
<keyword evidence="1" id="KW-0678">Repressor</keyword>
<dbReference type="Gene3D" id="1.10.357.10">
    <property type="entry name" value="Tetracycline Repressor, domain 2"/>
    <property type="match status" value="1"/>
</dbReference>
<dbReference type="EMBL" id="AOMB01000036">
    <property type="protein sequence ID" value="EMA37189.1"/>
    <property type="molecule type" value="Genomic_DNA"/>
</dbReference>
<dbReference type="InterPro" id="IPR039538">
    <property type="entry name" value="BetI_C"/>
</dbReference>
<dbReference type="PANTHER" id="PTHR30055">
    <property type="entry name" value="HTH-TYPE TRANSCRIPTIONAL REGULATOR RUTR"/>
    <property type="match status" value="1"/>
</dbReference>
<feature type="domain" description="HTH tetR-type" evidence="6">
    <location>
        <begin position="5"/>
        <end position="65"/>
    </location>
</feature>
<feature type="DNA-binding region" description="H-T-H motif" evidence="5">
    <location>
        <begin position="28"/>
        <end position="47"/>
    </location>
</feature>
<comment type="caution">
    <text evidence="7">The sequence shown here is derived from an EMBL/GenBank/DDBJ whole genome shotgun (WGS) entry which is preliminary data.</text>
</comment>
<evidence type="ECO:0000259" key="6">
    <source>
        <dbReference type="PROSITE" id="PS50977"/>
    </source>
</evidence>
<dbReference type="InterPro" id="IPR001647">
    <property type="entry name" value="HTH_TetR"/>
</dbReference>
<sequence>MSHREGTEWRIRVAAIRALAKHGYADLSIKRIGEELGQSSSLLYHYFDDKDDLLLSTLDLVEEEFVDQRGRDEPSNPKEDLADLIDAFFDPFSVTTDDVTTADEIEFDVVLVYVYAELWAQATRDERYRAKITELETRFVDEITRTLERGIEEGQFRETPPTKTAEHIFALFLHELHTKTAVDRDEATEMTRTNLYDLTERELSVDLRNPE</sequence>
<dbReference type="AlphaFoldDB" id="M0LXV9"/>
<dbReference type="InterPro" id="IPR050109">
    <property type="entry name" value="HTH-type_TetR-like_transc_reg"/>
</dbReference>
<dbReference type="InterPro" id="IPR009057">
    <property type="entry name" value="Homeodomain-like_sf"/>
</dbReference>
<evidence type="ECO:0000256" key="3">
    <source>
        <dbReference type="ARBA" id="ARBA00023125"/>
    </source>
</evidence>
<evidence type="ECO:0000256" key="2">
    <source>
        <dbReference type="ARBA" id="ARBA00023015"/>
    </source>
</evidence>
<evidence type="ECO:0000313" key="7">
    <source>
        <dbReference type="EMBL" id="EMA37189.1"/>
    </source>
</evidence>
<evidence type="ECO:0000256" key="5">
    <source>
        <dbReference type="PROSITE-ProRule" id="PRU00335"/>
    </source>
</evidence>
<keyword evidence="2" id="KW-0805">Transcription regulation</keyword>
<dbReference type="GO" id="GO:0003700">
    <property type="term" value="F:DNA-binding transcription factor activity"/>
    <property type="evidence" value="ECO:0007669"/>
    <property type="project" value="TreeGrafter"/>
</dbReference>
<dbReference type="OrthoDB" id="135877at2157"/>
<dbReference type="PROSITE" id="PS50977">
    <property type="entry name" value="HTH_TETR_2"/>
    <property type="match status" value="1"/>
</dbReference>
<dbReference type="RefSeq" id="WP_007694644.1">
    <property type="nucleotide sequence ID" value="NZ_AJRK01000006.1"/>
</dbReference>
<reference evidence="7 8" key="1">
    <citation type="journal article" date="2014" name="PLoS Genet.">
        <title>Phylogenetically driven sequencing of extremely halophilic archaea reveals strategies for static and dynamic osmo-response.</title>
        <authorList>
            <person name="Becker E.A."/>
            <person name="Seitzer P.M."/>
            <person name="Tritt A."/>
            <person name="Larsen D."/>
            <person name="Krusor M."/>
            <person name="Yao A.I."/>
            <person name="Wu D."/>
            <person name="Madern D."/>
            <person name="Eisen J.A."/>
            <person name="Darling A.E."/>
            <person name="Facciotti M.T."/>
        </authorList>
    </citation>
    <scope>NUCLEOTIDE SEQUENCE [LARGE SCALE GENOMIC DNA]</scope>
    <source>
        <strain evidence="7 8">100A6</strain>
    </source>
</reference>
<evidence type="ECO:0000256" key="4">
    <source>
        <dbReference type="ARBA" id="ARBA00023163"/>
    </source>
</evidence>
<dbReference type="Pfam" id="PF13977">
    <property type="entry name" value="TetR_C_6"/>
    <property type="match status" value="1"/>
</dbReference>
<dbReference type="eggNOG" id="arCOG02646">
    <property type="taxonomic scope" value="Archaea"/>
</dbReference>
<gene>
    <name evidence="7" type="ORF">C447_13267</name>
</gene>
<dbReference type="GO" id="GO:0000976">
    <property type="term" value="F:transcription cis-regulatory region binding"/>
    <property type="evidence" value="ECO:0007669"/>
    <property type="project" value="TreeGrafter"/>
</dbReference>
<dbReference type="PRINTS" id="PR00455">
    <property type="entry name" value="HTHTETR"/>
</dbReference>
<dbReference type="Proteomes" id="UP000011566">
    <property type="component" value="Unassembled WGS sequence"/>
</dbReference>
<dbReference type="PATRIC" id="fig|1132509.6.peg.3076"/>
<dbReference type="SUPFAM" id="SSF46689">
    <property type="entry name" value="Homeodomain-like"/>
    <property type="match status" value="1"/>
</dbReference>